<feature type="transmembrane region" description="Helical" evidence="2">
    <location>
        <begin position="48"/>
        <end position="67"/>
    </location>
</feature>
<feature type="compositionally biased region" description="Basic residues" evidence="1">
    <location>
        <begin position="152"/>
        <end position="167"/>
    </location>
</feature>
<evidence type="ECO:0000256" key="1">
    <source>
        <dbReference type="SAM" id="MobiDB-lite"/>
    </source>
</evidence>
<accession>A0A7W6CSE9</accession>
<dbReference type="Pfam" id="PF04120">
    <property type="entry name" value="Iron_permease"/>
    <property type="match status" value="1"/>
</dbReference>
<protein>
    <submittedName>
        <fullName evidence="3">Low affinity Fe/Cu permease</fullName>
    </submittedName>
</protein>
<dbReference type="GO" id="GO:0055085">
    <property type="term" value="P:transmembrane transport"/>
    <property type="evidence" value="ECO:0007669"/>
    <property type="project" value="InterPro"/>
</dbReference>
<proteinExistence type="predicted"/>
<evidence type="ECO:0000256" key="2">
    <source>
        <dbReference type="SAM" id="Phobius"/>
    </source>
</evidence>
<comment type="caution">
    <text evidence="3">The sequence shown here is derived from an EMBL/GenBank/DDBJ whole genome shotgun (WGS) entry which is preliminary data.</text>
</comment>
<dbReference type="AlphaFoldDB" id="A0A7W6CSE9"/>
<dbReference type="EMBL" id="JACIDW010000016">
    <property type="protein sequence ID" value="MBB3966298.1"/>
    <property type="molecule type" value="Genomic_DNA"/>
</dbReference>
<gene>
    <name evidence="3" type="ORF">GGQ67_003985</name>
</gene>
<evidence type="ECO:0000313" key="3">
    <source>
        <dbReference type="EMBL" id="MBB3966298.1"/>
    </source>
</evidence>
<name>A0A7W6CSE9_9HYPH</name>
<dbReference type="Proteomes" id="UP000582090">
    <property type="component" value="Unassembled WGS sequence"/>
</dbReference>
<dbReference type="InterPro" id="IPR007251">
    <property type="entry name" value="Iron_permease_Fet4"/>
</dbReference>
<dbReference type="RefSeq" id="WP_183901800.1">
    <property type="nucleotide sequence ID" value="NZ_JACIDW010000016.1"/>
</dbReference>
<keyword evidence="2" id="KW-0472">Membrane</keyword>
<sequence>MADTQHIFMRFSAKTSEWAGKPATFVLALVLVVLWAATGSFFDYSQTWQLVINTGTTIITFLMVFVLQNAQTRDTRAIQAKLDELILTSHAENRFIGIENLDEDDLKHLDRLVAKAAKGGQAEKQAAADAAPKSTKTATAVRKKIDAAARSRKDKRKAAPRKAPQKS</sequence>
<organism evidence="3 4">
    <name type="scientific">Rhizobium metallidurans</name>
    <dbReference type="NCBI Taxonomy" id="1265931"/>
    <lineage>
        <taxon>Bacteria</taxon>
        <taxon>Pseudomonadati</taxon>
        <taxon>Pseudomonadota</taxon>
        <taxon>Alphaproteobacteria</taxon>
        <taxon>Hyphomicrobiales</taxon>
        <taxon>Rhizobiaceae</taxon>
        <taxon>Rhizobium/Agrobacterium group</taxon>
        <taxon>Rhizobium</taxon>
    </lineage>
</organism>
<feature type="compositionally biased region" description="Low complexity" evidence="1">
    <location>
        <begin position="123"/>
        <end position="140"/>
    </location>
</feature>
<keyword evidence="2" id="KW-1133">Transmembrane helix</keyword>
<feature type="region of interest" description="Disordered" evidence="1">
    <location>
        <begin position="123"/>
        <end position="167"/>
    </location>
</feature>
<keyword evidence="2" id="KW-0812">Transmembrane</keyword>
<keyword evidence="4" id="KW-1185">Reference proteome</keyword>
<reference evidence="3 4" key="1">
    <citation type="submission" date="2020-08" db="EMBL/GenBank/DDBJ databases">
        <title>Genomic Encyclopedia of Type Strains, Phase IV (KMG-IV): sequencing the most valuable type-strain genomes for metagenomic binning, comparative biology and taxonomic classification.</title>
        <authorList>
            <person name="Goeker M."/>
        </authorList>
    </citation>
    <scope>NUCLEOTIDE SEQUENCE [LARGE SCALE GENOMIC DNA]</scope>
    <source>
        <strain evidence="3 4">DSM 26575</strain>
    </source>
</reference>
<evidence type="ECO:0000313" key="4">
    <source>
        <dbReference type="Proteomes" id="UP000582090"/>
    </source>
</evidence>
<feature type="transmembrane region" description="Helical" evidence="2">
    <location>
        <begin position="23"/>
        <end position="42"/>
    </location>
</feature>